<dbReference type="PRINTS" id="PR00633">
    <property type="entry name" value="RCCNDNSATION"/>
</dbReference>
<evidence type="ECO:0000256" key="2">
    <source>
        <dbReference type="PROSITE-ProRule" id="PRU00235"/>
    </source>
</evidence>
<protein>
    <submittedName>
        <fullName evidence="3">Uncharacterized protein</fullName>
    </submittedName>
</protein>
<dbReference type="Pfam" id="PF00415">
    <property type="entry name" value="RCC1"/>
    <property type="match status" value="1"/>
</dbReference>
<sequence>MQIGVGRRRNTKCDLLFGVQYGSLKREQQHFLSLLYPTTDLCGQGNNADQLRPTQVPSFLGTSVQKIAAGLWHTLCVTVNGQIYAFGGNQFGQLGTGSDQPELSTFVICSVDVDKVVELHAMQLDETRSPRESVQRHMEHPISSIKGLAQKKQIGRSNASGLRDLVTKLRNISEWYGSKLATCLRKTSPRQLDASRFENRHSSIVSCGARHSALLTADGHLFTWGWNKYGQLGLGDSADRNIPGKVSIAGCRARNVACGWWHTLLLVYKTD</sequence>
<evidence type="ECO:0000256" key="1">
    <source>
        <dbReference type="ARBA" id="ARBA00022737"/>
    </source>
</evidence>
<dbReference type="Pfam" id="PF13540">
    <property type="entry name" value="RCC1_2"/>
    <property type="match status" value="1"/>
</dbReference>
<keyword evidence="4" id="KW-1185">Reference proteome</keyword>
<feature type="repeat" description="RCC1" evidence="2">
    <location>
        <begin position="219"/>
        <end position="269"/>
    </location>
</feature>
<evidence type="ECO:0000313" key="3">
    <source>
        <dbReference type="EMBL" id="KAK7373794.1"/>
    </source>
</evidence>
<comment type="caution">
    <text evidence="3">The sequence shown here is derived from an EMBL/GenBank/DDBJ whole genome shotgun (WGS) entry which is preliminary data.</text>
</comment>
<dbReference type="InterPro" id="IPR051210">
    <property type="entry name" value="Ub_ligase/GEF_domain"/>
</dbReference>
<dbReference type="InterPro" id="IPR000408">
    <property type="entry name" value="Reg_chr_condens"/>
</dbReference>
<dbReference type="AlphaFoldDB" id="A0AAN9NNQ1"/>
<dbReference type="PROSITE" id="PS50012">
    <property type="entry name" value="RCC1_3"/>
    <property type="match status" value="1"/>
</dbReference>
<dbReference type="InterPro" id="IPR009091">
    <property type="entry name" value="RCC1/BLIP-II"/>
</dbReference>
<organism evidence="3 4">
    <name type="scientific">Phaseolus coccineus</name>
    <name type="common">Scarlet runner bean</name>
    <name type="synonym">Phaseolus multiflorus</name>
    <dbReference type="NCBI Taxonomy" id="3886"/>
    <lineage>
        <taxon>Eukaryota</taxon>
        <taxon>Viridiplantae</taxon>
        <taxon>Streptophyta</taxon>
        <taxon>Embryophyta</taxon>
        <taxon>Tracheophyta</taxon>
        <taxon>Spermatophyta</taxon>
        <taxon>Magnoliopsida</taxon>
        <taxon>eudicotyledons</taxon>
        <taxon>Gunneridae</taxon>
        <taxon>Pentapetalae</taxon>
        <taxon>rosids</taxon>
        <taxon>fabids</taxon>
        <taxon>Fabales</taxon>
        <taxon>Fabaceae</taxon>
        <taxon>Papilionoideae</taxon>
        <taxon>50 kb inversion clade</taxon>
        <taxon>NPAAA clade</taxon>
        <taxon>indigoferoid/millettioid clade</taxon>
        <taxon>Phaseoleae</taxon>
        <taxon>Phaseolus</taxon>
    </lineage>
</organism>
<dbReference type="Gene3D" id="2.130.10.30">
    <property type="entry name" value="Regulator of chromosome condensation 1/beta-lactamase-inhibitor protein II"/>
    <property type="match status" value="2"/>
</dbReference>
<keyword evidence="1" id="KW-0677">Repeat</keyword>
<dbReference type="PROSITE" id="PS00626">
    <property type="entry name" value="RCC1_2"/>
    <property type="match status" value="2"/>
</dbReference>
<name>A0AAN9NNQ1_PHACN</name>
<dbReference type="Proteomes" id="UP001374584">
    <property type="component" value="Unassembled WGS sequence"/>
</dbReference>
<dbReference type="PANTHER" id="PTHR22870">
    <property type="entry name" value="REGULATOR OF CHROMOSOME CONDENSATION"/>
    <property type="match status" value="1"/>
</dbReference>
<dbReference type="SUPFAM" id="SSF50985">
    <property type="entry name" value="RCC1/BLIP-II"/>
    <property type="match status" value="1"/>
</dbReference>
<gene>
    <name evidence="3" type="ORF">VNO80_07214</name>
</gene>
<dbReference type="PANTHER" id="PTHR22870:SF413">
    <property type="entry name" value="REGULATOR OF CHROMOSOME CONDENSATION (RCC1) FAMILY PROTEIN"/>
    <property type="match status" value="1"/>
</dbReference>
<accession>A0AAN9NNQ1</accession>
<proteinExistence type="predicted"/>
<dbReference type="EMBL" id="JAYMYR010000003">
    <property type="protein sequence ID" value="KAK7373794.1"/>
    <property type="molecule type" value="Genomic_DNA"/>
</dbReference>
<reference evidence="3 4" key="1">
    <citation type="submission" date="2024-01" db="EMBL/GenBank/DDBJ databases">
        <title>The genomes of 5 underutilized Papilionoideae crops provide insights into root nodulation and disease resistanc.</title>
        <authorList>
            <person name="Jiang F."/>
        </authorList>
    </citation>
    <scope>NUCLEOTIDE SEQUENCE [LARGE SCALE GENOMIC DNA]</scope>
    <source>
        <strain evidence="3">JINMINGXINNONG_FW02</strain>
        <tissue evidence="3">Leaves</tissue>
    </source>
</reference>
<evidence type="ECO:0000313" key="4">
    <source>
        <dbReference type="Proteomes" id="UP001374584"/>
    </source>
</evidence>